<dbReference type="PANTHER" id="PTHR30388">
    <property type="entry name" value="ALDEHYDE OXIDOREDUCTASE MOLYBDENUM COFACTOR ASSEMBLY PROTEIN"/>
    <property type="match status" value="1"/>
</dbReference>
<proteinExistence type="predicted"/>
<reference evidence="4 5" key="1">
    <citation type="submission" date="2016-11" db="EMBL/GenBank/DDBJ databases">
        <authorList>
            <person name="Jaros S."/>
            <person name="Januszkiewicz K."/>
            <person name="Wedrychowicz H."/>
        </authorList>
    </citation>
    <scope>NUCLEOTIDE SEQUENCE [LARGE SCALE GENOMIC DNA]</scope>
    <source>
        <strain evidence="4 5">DSM 9297</strain>
    </source>
</reference>
<evidence type="ECO:0000256" key="1">
    <source>
        <dbReference type="SAM" id="MobiDB-lite"/>
    </source>
</evidence>
<dbReference type="InterPro" id="IPR052698">
    <property type="entry name" value="MoCofactor_Util/Proc"/>
</dbReference>
<dbReference type="Proteomes" id="UP000184357">
    <property type="component" value="Unassembled WGS sequence"/>
</dbReference>
<protein>
    <submittedName>
        <fullName evidence="4">Xanthine dehydrogenase accessory factor</fullName>
    </submittedName>
</protein>
<dbReference type="RefSeq" id="WP_073310271.1">
    <property type="nucleotide sequence ID" value="NZ_FQWV01000007.1"/>
</dbReference>
<dbReference type="STRING" id="43928.SAMN05443636_2613"/>
<dbReference type="InterPro" id="IPR003777">
    <property type="entry name" value="XdhC_CoxI"/>
</dbReference>
<dbReference type="OrthoDB" id="33067at2157"/>
<dbReference type="EMBL" id="FQWV01000007">
    <property type="protein sequence ID" value="SHH44880.1"/>
    <property type="molecule type" value="Genomic_DNA"/>
</dbReference>
<dbReference type="InterPro" id="IPR027051">
    <property type="entry name" value="XdhC_Rossmann_dom"/>
</dbReference>
<sequence length="407" mass="42861">MTGSTWSVPETEVVQSIRDSLDDRAAGATDPPDVLATVVGVEGNAYRRPGAKMLLSPDGEGVGAITAGCLEEDLASVAERIRETGTPEVVTYDLMDDDEDIWGLGVGCNGVIDVLLEPLTETYRPAVDAFAEGHDVAVATVLDGGDGPLARGDRAYYRPDDGTLRTPAGDPATDWPAGLTGAAGDLAGRGRGDTLVFDDGETTVEVFVDGIAAPTDLVVFGTGHDVGPVTELAARNDFRVTVVGFRGAVDPAERFPEADRTVTTSPGRLEEADGLRLDDRTHAVVMTHNFVDDRIVVETLLDAGVAYVGLMGPRERFEEMLEAFADEGRRFTEAELDPLYTPVGLDLGGGSPYQIAHSIVAEVLAVANDREPRHLKTREGPIHERVDLDAGDGDGGAAGGSPDAPTQ</sequence>
<gene>
    <name evidence="4" type="ORF">SAMN05443636_2613</name>
</gene>
<evidence type="ECO:0000259" key="3">
    <source>
        <dbReference type="Pfam" id="PF13478"/>
    </source>
</evidence>
<dbReference type="PANTHER" id="PTHR30388:SF6">
    <property type="entry name" value="XANTHINE DEHYDROGENASE SUBUNIT A-RELATED"/>
    <property type="match status" value="1"/>
</dbReference>
<feature type="domain" description="XdhC Rossmann" evidence="3">
    <location>
        <begin position="217"/>
        <end position="363"/>
    </location>
</feature>
<feature type="compositionally biased region" description="Basic and acidic residues" evidence="1">
    <location>
        <begin position="372"/>
        <end position="388"/>
    </location>
</feature>
<keyword evidence="5" id="KW-1185">Reference proteome</keyword>
<dbReference type="Pfam" id="PF13478">
    <property type="entry name" value="XdhC_C"/>
    <property type="match status" value="1"/>
</dbReference>
<feature type="domain" description="XdhC- CoxI" evidence="2">
    <location>
        <begin position="33"/>
        <end position="93"/>
    </location>
</feature>
<name>A0A1M5T2P6_9EURY</name>
<evidence type="ECO:0000259" key="2">
    <source>
        <dbReference type="Pfam" id="PF02625"/>
    </source>
</evidence>
<accession>A0A1M5T2P6</accession>
<feature type="region of interest" description="Disordered" evidence="1">
    <location>
        <begin position="156"/>
        <end position="175"/>
    </location>
</feature>
<dbReference type="AlphaFoldDB" id="A0A1M5T2P6"/>
<evidence type="ECO:0000313" key="5">
    <source>
        <dbReference type="Proteomes" id="UP000184357"/>
    </source>
</evidence>
<organism evidence="4 5">
    <name type="scientific">Halobaculum gomorrense</name>
    <dbReference type="NCBI Taxonomy" id="43928"/>
    <lineage>
        <taxon>Archaea</taxon>
        <taxon>Methanobacteriati</taxon>
        <taxon>Methanobacteriota</taxon>
        <taxon>Stenosarchaea group</taxon>
        <taxon>Halobacteria</taxon>
        <taxon>Halobacteriales</taxon>
        <taxon>Haloferacaceae</taxon>
        <taxon>Halobaculum</taxon>
    </lineage>
</organism>
<feature type="region of interest" description="Disordered" evidence="1">
    <location>
        <begin position="372"/>
        <end position="407"/>
    </location>
</feature>
<dbReference type="Pfam" id="PF02625">
    <property type="entry name" value="XdhC_CoxI"/>
    <property type="match status" value="1"/>
</dbReference>
<evidence type="ECO:0000313" key="4">
    <source>
        <dbReference type="EMBL" id="SHH44880.1"/>
    </source>
</evidence>
<dbReference type="Gene3D" id="3.40.50.720">
    <property type="entry name" value="NAD(P)-binding Rossmann-like Domain"/>
    <property type="match status" value="1"/>
</dbReference>